<feature type="compositionally biased region" description="Basic and acidic residues" evidence="1">
    <location>
        <begin position="9"/>
        <end position="19"/>
    </location>
</feature>
<dbReference type="EMBL" id="AVOT02044514">
    <property type="protein sequence ID" value="MBW0539864.1"/>
    <property type="molecule type" value="Genomic_DNA"/>
</dbReference>
<feature type="region of interest" description="Disordered" evidence="1">
    <location>
        <begin position="1"/>
        <end position="21"/>
    </location>
</feature>
<protein>
    <submittedName>
        <fullName evidence="2">Uncharacterized protein</fullName>
    </submittedName>
</protein>
<dbReference type="Proteomes" id="UP000765509">
    <property type="component" value="Unassembled WGS sequence"/>
</dbReference>
<name>A0A9Q3FIR7_9BASI</name>
<organism evidence="2 3">
    <name type="scientific">Austropuccinia psidii MF-1</name>
    <dbReference type="NCBI Taxonomy" id="1389203"/>
    <lineage>
        <taxon>Eukaryota</taxon>
        <taxon>Fungi</taxon>
        <taxon>Dikarya</taxon>
        <taxon>Basidiomycota</taxon>
        <taxon>Pucciniomycotina</taxon>
        <taxon>Pucciniomycetes</taxon>
        <taxon>Pucciniales</taxon>
        <taxon>Sphaerophragmiaceae</taxon>
        <taxon>Austropuccinia</taxon>
    </lineage>
</organism>
<comment type="caution">
    <text evidence="2">The sequence shown here is derived from an EMBL/GenBank/DDBJ whole genome shotgun (WGS) entry which is preliminary data.</text>
</comment>
<gene>
    <name evidence="2" type="ORF">O181_079579</name>
</gene>
<evidence type="ECO:0000256" key="1">
    <source>
        <dbReference type="SAM" id="MobiDB-lite"/>
    </source>
</evidence>
<dbReference type="AlphaFoldDB" id="A0A9Q3FIR7"/>
<accession>A0A9Q3FIR7</accession>
<keyword evidence="3" id="KW-1185">Reference proteome</keyword>
<evidence type="ECO:0000313" key="3">
    <source>
        <dbReference type="Proteomes" id="UP000765509"/>
    </source>
</evidence>
<proteinExistence type="predicted"/>
<evidence type="ECO:0000313" key="2">
    <source>
        <dbReference type="EMBL" id="MBW0539864.1"/>
    </source>
</evidence>
<reference evidence="2" key="1">
    <citation type="submission" date="2021-03" db="EMBL/GenBank/DDBJ databases">
        <title>Draft genome sequence of rust myrtle Austropuccinia psidii MF-1, a brazilian biotype.</title>
        <authorList>
            <person name="Quecine M.C."/>
            <person name="Pachon D.M.R."/>
            <person name="Bonatelli M.L."/>
            <person name="Correr F.H."/>
            <person name="Franceschini L.M."/>
            <person name="Leite T.F."/>
            <person name="Margarido G.R.A."/>
            <person name="Almeida C.A."/>
            <person name="Ferrarezi J.A."/>
            <person name="Labate C.A."/>
        </authorList>
    </citation>
    <scope>NUCLEOTIDE SEQUENCE</scope>
    <source>
        <strain evidence="2">MF-1</strain>
    </source>
</reference>
<sequence length="173" mass="19869">MEEALGGLSKKDIGSESGKHSGHMSDMFLHRFGKEHNIIQINHHINTKKILENIIAKILRRCRSIDEPKRHNQVLITAIFSSQSCKMFITLLDSEKAICTTQINLGEDRRTIQEIEKLIHRRNRILVIHSNSIEFVVINTQMEATSCFLANRTGAPIEEELGWMKPFSRFSET</sequence>